<dbReference type="PANTHER" id="PTHR48258:SF4">
    <property type="entry name" value="DUF4216 DOMAIN-CONTAINING PROTEIN"/>
    <property type="match status" value="1"/>
</dbReference>
<name>A0A9D4XE21_PEA</name>
<dbReference type="AlphaFoldDB" id="A0A9D4XE21"/>
<sequence>MLKSVCPVQKCLPENYYQARQLVSKLGLKVEKIDCCKNGCMLYYKDDSKLSECKFCNAHRFIPRKTGMGKYKDIPVKRMFYFPIIPRLQRLYASTESATEMRWHHMNKNSSNILHHQSDGKAWKHFGSVYHDFSREPRNVRFMGVSKRAVINKARVEGSICSDYIHRETNYFCSHYFNSFRLLPTINLSNKPHLDNDDILPTMSILQSGGRPSGKSRKYFLSDKEWKSSHVHVLINCDEVKPYLDIFLENHSLDIEDSSGCIHIEFPIWLKKYVNEETNGVTNQDIIALSRSPASMAISWNMYFINGYKFHTEEWSKGRKTRNCGVHVKGLAEGGNTYFYGIIKHIFELDYFGLKHKIPVFYCEWFDPTKNTGTKVHPQYKTVDIKMDKCYRPYDPFILVQNARQVYYVPYPEMCRDMHGWCAAITIKSRGRVEIDNIEDEVPYQFDGMLPALPNIEIEAISCLRDMSQLDVFEEIFDCSTSEADRGH</sequence>
<evidence type="ECO:0000259" key="1">
    <source>
        <dbReference type="Pfam" id="PF13952"/>
    </source>
</evidence>
<accession>A0A9D4XE21</accession>
<dbReference type="InterPro" id="IPR025312">
    <property type="entry name" value="DUF4216"/>
</dbReference>
<organism evidence="2 3">
    <name type="scientific">Pisum sativum</name>
    <name type="common">Garden pea</name>
    <name type="synonym">Lathyrus oleraceus</name>
    <dbReference type="NCBI Taxonomy" id="3888"/>
    <lineage>
        <taxon>Eukaryota</taxon>
        <taxon>Viridiplantae</taxon>
        <taxon>Streptophyta</taxon>
        <taxon>Embryophyta</taxon>
        <taxon>Tracheophyta</taxon>
        <taxon>Spermatophyta</taxon>
        <taxon>Magnoliopsida</taxon>
        <taxon>eudicotyledons</taxon>
        <taxon>Gunneridae</taxon>
        <taxon>Pentapetalae</taxon>
        <taxon>rosids</taxon>
        <taxon>fabids</taxon>
        <taxon>Fabales</taxon>
        <taxon>Fabaceae</taxon>
        <taxon>Papilionoideae</taxon>
        <taxon>50 kb inversion clade</taxon>
        <taxon>NPAAA clade</taxon>
        <taxon>Hologalegina</taxon>
        <taxon>IRL clade</taxon>
        <taxon>Fabeae</taxon>
        <taxon>Lathyrus</taxon>
    </lineage>
</organism>
<feature type="domain" description="DUF4216" evidence="1">
    <location>
        <begin position="348"/>
        <end position="415"/>
    </location>
</feature>
<dbReference type="Pfam" id="PF13952">
    <property type="entry name" value="DUF4216"/>
    <property type="match status" value="1"/>
</dbReference>
<dbReference type="Proteomes" id="UP001058974">
    <property type="component" value="Chromosome 4"/>
</dbReference>
<protein>
    <recommendedName>
        <fullName evidence="1">DUF4216 domain-containing protein</fullName>
    </recommendedName>
</protein>
<proteinExistence type="predicted"/>
<dbReference type="Gramene" id="Psat04G0350700-T1">
    <property type="protein sequence ID" value="KAI5419366.1"/>
    <property type="gene ID" value="KIW84_043507"/>
</dbReference>
<evidence type="ECO:0000313" key="2">
    <source>
        <dbReference type="EMBL" id="KAI5419366.1"/>
    </source>
</evidence>
<evidence type="ECO:0000313" key="3">
    <source>
        <dbReference type="Proteomes" id="UP001058974"/>
    </source>
</evidence>
<dbReference type="EMBL" id="JAMSHJ010000004">
    <property type="protein sequence ID" value="KAI5419366.1"/>
    <property type="molecule type" value="Genomic_DNA"/>
</dbReference>
<comment type="caution">
    <text evidence="2">The sequence shown here is derived from an EMBL/GenBank/DDBJ whole genome shotgun (WGS) entry which is preliminary data.</text>
</comment>
<dbReference type="PANTHER" id="PTHR48258">
    <property type="entry name" value="DUF4218 DOMAIN-CONTAINING PROTEIN-RELATED"/>
    <property type="match status" value="1"/>
</dbReference>
<reference evidence="2 3" key="1">
    <citation type="journal article" date="2022" name="Nat. Genet.">
        <title>Improved pea reference genome and pan-genome highlight genomic features and evolutionary characteristics.</title>
        <authorList>
            <person name="Yang T."/>
            <person name="Liu R."/>
            <person name="Luo Y."/>
            <person name="Hu S."/>
            <person name="Wang D."/>
            <person name="Wang C."/>
            <person name="Pandey M.K."/>
            <person name="Ge S."/>
            <person name="Xu Q."/>
            <person name="Li N."/>
            <person name="Li G."/>
            <person name="Huang Y."/>
            <person name="Saxena R.K."/>
            <person name="Ji Y."/>
            <person name="Li M."/>
            <person name="Yan X."/>
            <person name="He Y."/>
            <person name="Liu Y."/>
            <person name="Wang X."/>
            <person name="Xiang C."/>
            <person name="Varshney R.K."/>
            <person name="Ding H."/>
            <person name="Gao S."/>
            <person name="Zong X."/>
        </authorList>
    </citation>
    <scope>NUCLEOTIDE SEQUENCE [LARGE SCALE GENOMIC DNA]</scope>
    <source>
        <strain evidence="2 3">cv. Zhongwan 6</strain>
    </source>
</reference>
<gene>
    <name evidence="2" type="ORF">KIW84_043507</name>
</gene>
<keyword evidence="3" id="KW-1185">Reference proteome</keyword>